<evidence type="ECO:0000256" key="1">
    <source>
        <dbReference type="SAM" id="MobiDB-lite"/>
    </source>
</evidence>
<feature type="compositionally biased region" description="Basic and acidic residues" evidence="1">
    <location>
        <begin position="371"/>
        <end position="386"/>
    </location>
</feature>
<dbReference type="InterPro" id="IPR043136">
    <property type="entry name" value="B30.2/SPRY_sf"/>
</dbReference>
<dbReference type="Proteomes" id="UP001186944">
    <property type="component" value="Unassembled WGS sequence"/>
</dbReference>
<feature type="compositionally biased region" description="Basic residues" evidence="1">
    <location>
        <begin position="359"/>
        <end position="370"/>
    </location>
</feature>
<name>A0AA88Y1U8_PINIB</name>
<evidence type="ECO:0000259" key="2">
    <source>
        <dbReference type="Pfam" id="PF07177"/>
    </source>
</evidence>
<evidence type="ECO:0000313" key="3">
    <source>
        <dbReference type="EMBL" id="KAK3096079.1"/>
    </source>
</evidence>
<dbReference type="Pfam" id="PF07177">
    <property type="entry name" value="Neuralized"/>
    <property type="match status" value="1"/>
</dbReference>
<sequence length="552" mass="62156">MAACFSDIHGENITLTSENTTATWSQTYTGGYVFSQKTIDIEDKLEIELDGSGHVDFGITKRNPMKIGDLREAVAKNELKKVTDVRVHKRSCRVIISQRLDDESRKIDFEHSGMRVVGKVNKTEKVWLFVNLKFGNLKAKIDSPEGKFHQICGQNIDFLDSGKTSVKLKVENPASVCCFHRMIYTHESAHFSIEPIREGEKAPSKYYVVLGASLIDTDQLCTRDPESFKVGKSTFQPYRWKFIHKFEKEQCQGTIKVGLNSSGRLSYVHSSGLSAELLISEEGRVDTVLLVFELFRTCITATDLVQDNTYDYACEDNSSSNSKPEAARNEEPLYVDLIPDEFPPSNEETSPTKEEPSKLTRKSNVIKRGSKRESKTSEASHTRSKSELVSVPISDTENTYWEVKEVEINNGKEDFTKTNENEKDVVDNKDKISLPKNSSVQNLIQRFSNPDENLKVTPIVNSKVQISEREKSPNRTVSDLVSAINLGSKSPEAEVEVYVSVGKESESTEIYDTCTPEGTNPSVLEDTFQSVNVLLNIGKRDKKKKDKKKKFP</sequence>
<dbReference type="GO" id="GO:0061630">
    <property type="term" value="F:ubiquitin protein ligase activity"/>
    <property type="evidence" value="ECO:0007669"/>
    <property type="project" value="TreeGrafter"/>
</dbReference>
<dbReference type="PANTHER" id="PTHR12429:SF8">
    <property type="entry name" value="NEURALIZED-LIKE PROTEIN 2"/>
    <property type="match status" value="1"/>
</dbReference>
<keyword evidence="4" id="KW-1185">Reference proteome</keyword>
<gene>
    <name evidence="3" type="ORF">FSP39_022877</name>
</gene>
<dbReference type="InterPro" id="IPR037962">
    <property type="entry name" value="Neuralized"/>
</dbReference>
<feature type="domain" description="NHR" evidence="2">
    <location>
        <begin position="5"/>
        <end position="132"/>
    </location>
</feature>
<accession>A0AA88Y1U8</accession>
<dbReference type="InterPro" id="IPR006573">
    <property type="entry name" value="NHR_dom"/>
</dbReference>
<dbReference type="EMBL" id="VSWD01000008">
    <property type="protein sequence ID" value="KAK3096079.1"/>
    <property type="molecule type" value="Genomic_DNA"/>
</dbReference>
<dbReference type="AlphaFoldDB" id="A0AA88Y1U8"/>
<comment type="caution">
    <text evidence="3">The sequence shown here is derived from an EMBL/GenBank/DDBJ whole genome shotgun (WGS) entry which is preliminary data.</text>
</comment>
<reference evidence="3" key="1">
    <citation type="submission" date="2019-08" db="EMBL/GenBank/DDBJ databases">
        <title>The improved chromosome-level genome for the pearl oyster Pinctada fucata martensii using PacBio sequencing and Hi-C.</title>
        <authorList>
            <person name="Zheng Z."/>
        </authorList>
    </citation>
    <scope>NUCLEOTIDE SEQUENCE</scope>
    <source>
        <strain evidence="3">ZZ-2019</strain>
        <tissue evidence="3">Adductor muscle</tissue>
    </source>
</reference>
<organism evidence="3 4">
    <name type="scientific">Pinctada imbricata</name>
    <name type="common">Atlantic pearl-oyster</name>
    <name type="synonym">Pinctada martensii</name>
    <dbReference type="NCBI Taxonomy" id="66713"/>
    <lineage>
        <taxon>Eukaryota</taxon>
        <taxon>Metazoa</taxon>
        <taxon>Spiralia</taxon>
        <taxon>Lophotrochozoa</taxon>
        <taxon>Mollusca</taxon>
        <taxon>Bivalvia</taxon>
        <taxon>Autobranchia</taxon>
        <taxon>Pteriomorphia</taxon>
        <taxon>Pterioida</taxon>
        <taxon>Pterioidea</taxon>
        <taxon>Pteriidae</taxon>
        <taxon>Pinctada</taxon>
    </lineage>
</organism>
<feature type="region of interest" description="Disordered" evidence="1">
    <location>
        <begin position="337"/>
        <end position="390"/>
    </location>
</feature>
<evidence type="ECO:0000313" key="4">
    <source>
        <dbReference type="Proteomes" id="UP001186944"/>
    </source>
</evidence>
<proteinExistence type="predicted"/>
<dbReference type="PANTHER" id="PTHR12429">
    <property type="entry name" value="NEURALIZED"/>
    <property type="match status" value="1"/>
</dbReference>
<protein>
    <recommendedName>
        <fullName evidence="2">NHR domain-containing protein</fullName>
    </recommendedName>
</protein>
<dbReference type="Gene3D" id="2.60.120.920">
    <property type="match status" value="1"/>
</dbReference>